<organism evidence="7 8">
    <name type="scientific">Mizuhopecten yessoensis</name>
    <name type="common">Japanese scallop</name>
    <name type="synonym">Patinopecten yessoensis</name>
    <dbReference type="NCBI Taxonomy" id="6573"/>
    <lineage>
        <taxon>Eukaryota</taxon>
        <taxon>Metazoa</taxon>
        <taxon>Spiralia</taxon>
        <taxon>Lophotrochozoa</taxon>
        <taxon>Mollusca</taxon>
        <taxon>Bivalvia</taxon>
        <taxon>Autobranchia</taxon>
        <taxon>Pteriomorphia</taxon>
        <taxon>Pectinida</taxon>
        <taxon>Pectinoidea</taxon>
        <taxon>Pectinidae</taxon>
        <taxon>Mizuhopecten</taxon>
    </lineage>
</organism>
<feature type="transmembrane region" description="Helical" evidence="5">
    <location>
        <begin position="211"/>
        <end position="233"/>
    </location>
</feature>
<dbReference type="GO" id="GO:0004930">
    <property type="term" value="F:G protein-coupled receptor activity"/>
    <property type="evidence" value="ECO:0007669"/>
    <property type="project" value="InterPro"/>
</dbReference>
<evidence type="ECO:0000313" key="7">
    <source>
        <dbReference type="EMBL" id="OWF37926.1"/>
    </source>
</evidence>
<evidence type="ECO:0000313" key="8">
    <source>
        <dbReference type="Proteomes" id="UP000242188"/>
    </source>
</evidence>
<dbReference type="AlphaFoldDB" id="A0A210PNC5"/>
<feature type="transmembrane region" description="Helical" evidence="5">
    <location>
        <begin position="55"/>
        <end position="74"/>
    </location>
</feature>
<feature type="transmembrane region" description="Helical" evidence="5">
    <location>
        <begin position="128"/>
        <end position="148"/>
    </location>
</feature>
<keyword evidence="8" id="KW-1185">Reference proteome</keyword>
<sequence>MANYMFLMEWDNNTLTEWDEHNMIKMTVTGCGFSFVGLMLTLCLLCFLPIANDGLYIITNMCISMVMAQLAFIGSENTYPEKLLCKTATSLLHYLFLCVHFSSLCFGLHLMTKLKSEHMMNKSLKRTWILLTCWGAPGVIVAITAVIRGDTYGTNKLCWLASTYGTKWAFLGPVMAIQLVNGGIFVVMMLTRMGADSKKGCSFIELVKQQVMTAISLIPCLGLMWSLGFAVTFGTSKAAQYLFVILAALQGLLIFLGHIMTHTQVRKSLCVKMNPSGYDMSEKNSDDFTRSSNIVEAKRGSCDSSASTNERRHSDYCLITNKNQLVVPPAAQCRHRSPRTST</sequence>
<name>A0A210PNC5_MIZYE</name>
<evidence type="ECO:0000256" key="1">
    <source>
        <dbReference type="ARBA" id="ARBA00004141"/>
    </source>
</evidence>
<feature type="transmembrane region" description="Helical" evidence="5">
    <location>
        <begin position="168"/>
        <end position="190"/>
    </location>
</feature>
<dbReference type="GO" id="GO:0007166">
    <property type="term" value="P:cell surface receptor signaling pathway"/>
    <property type="evidence" value="ECO:0007669"/>
    <property type="project" value="InterPro"/>
</dbReference>
<comment type="caution">
    <text evidence="7">The sequence shown here is derived from an EMBL/GenBank/DDBJ whole genome shotgun (WGS) entry which is preliminary data.</text>
</comment>
<gene>
    <name evidence="7" type="ORF">KP79_PYT14246</name>
</gene>
<dbReference type="GO" id="GO:0005886">
    <property type="term" value="C:plasma membrane"/>
    <property type="evidence" value="ECO:0007669"/>
    <property type="project" value="TreeGrafter"/>
</dbReference>
<keyword evidence="4 5" id="KW-0472">Membrane</keyword>
<dbReference type="Gene3D" id="1.20.1070.10">
    <property type="entry name" value="Rhodopsin 7-helix transmembrane proteins"/>
    <property type="match status" value="1"/>
</dbReference>
<dbReference type="PRINTS" id="PR00249">
    <property type="entry name" value="GPCRSECRETIN"/>
</dbReference>
<evidence type="ECO:0000256" key="4">
    <source>
        <dbReference type="ARBA" id="ARBA00023136"/>
    </source>
</evidence>
<dbReference type="PANTHER" id="PTHR12011:SF347">
    <property type="entry name" value="FI21270P1-RELATED"/>
    <property type="match status" value="1"/>
</dbReference>
<feature type="domain" description="G-protein coupled receptors family 2 profile 2" evidence="6">
    <location>
        <begin position="23"/>
        <end position="262"/>
    </location>
</feature>
<evidence type="ECO:0000256" key="3">
    <source>
        <dbReference type="ARBA" id="ARBA00022989"/>
    </source>
</evidence>
<feature type="transmembrane region" description="Helical" evidence="5">
    <location>
        <begin position="94"/>
        <end position="112"/>
    </location>
</feature>
<evidence type="ECO:0000256" key="2">
    <source>
        <dbReference type="ARBA" id="ARBA00022692"/>
    </source>
</evidence>
<reference evidence="7 8" key="1">
    <citation type="journal article" date="2017" name="Nat. Ecol. Evol.">
        <title>Scallop genome provides insights into evolution of bilaterian karyotype and development.</title>
        <authorList>
            <person name="Wang S."/>
            <person name="Zhang J."/>
            <person name="Jiao W."/>
            <person name="Li J."/>
            <person name="Xun X."/>
            <person name="Sun Y."/>
            <person name="Guo X."/>
            <person name="Huan P."/>
            <person name="Dong B."/>
            <person name="Zhang L."/>
            <person name="Hu X."/>
            <person name="Sun X."/>
            <person name="Wang J."/>
            <person name="Zhao C."/>
            <person name="Wang Y."/>
            <person name="Wang D."/>
            <person name="Huang X."/>
            <person name="Wang R."/>
            <person name="Lv J."/>
            <person name="Li Y."/>
            <person name="Zhang Z."/>
            <person name="Liu B."/>
            <person name="Lu W."/>
            <person name="Hui Y."/>
            <person name="Liang J."/>
            <person name="Zhou Z."/>
            <person name="Hou R."/>
            <person name="Li X."/>
            <person name="Liu Y."/>
            <person name="Li H."/>
            <person name="Ning X."/>
            <person name="Lin Y."/>
            <person name="Zhao L."/>
            <person name="Xing Q."/>
            <person name="Dou J."/>
            <person name="Li Y."/>
            <person name="Mao J."/>
            <person name="Guo H."/>
            <person name="Dou H."/>
            <person name="Li T."/>
            <person name="Mu C."/>
            <person name="Jiang W."/>
            <person name="Fu Q."/>
            <person name="Fu X."/>
            <person name="Miao Y."/>
            <person name="Liu J."/>
            <person name="Yu Q."/>
            <person name="Li R."/>
            <person name="Liao H."/>
            <person name="Li X."/>
            <person name="Kong Y."/>
            <person name="Jiang Z."/>
            <person name="Chourrout D."/>
            <person name="Li R."/>
            <person name="Bao Z."/>
        </authorList>
    </citation>
    <scope>NUCLEOTIDE SEQUENCE [LARGE SCALE GENOMIC DNA]</scope>
    <source>
        <strain evidence="7 8">PY_sf001</strain>
    </source>
</reference>
<keyword evidence="2 5" id="KW-0812">Transmembrane</keyword>
<dbReference type="Proteomes" id="UP000242188">
    <property type="component" value="Unassembled WGS sequence"/>
</dbReference>
<keyword evidence="3 5" id="KW-1133">Transmembrane helix</keyword>
<feature type="transmembrane region" description="Helical" evidence="5">
    <location>
        <begin position="26"/>
        <end position="48"/>
    </location>
</feature>
<dbReference type="PROSITE" id="PS50261">
    <property type="entry name" value="G_PROTEIN_RECEP_F2_4"/>
    <property type="match status" value="1"/>
</dbReference>
<dbReference type="InterPro" id="IPR000832">
    <property type="entry name" value="GPCR_2_secretin-like"/>
</dbReference>
<protein>
    <submittedName>
        <fullName evidence="7">Latrophilin-3</fullName>
    </submittedName>
</protein>
<accession>A0A210PNC5</accession>
<comment type="subcellular location">
    <subcellularLocation>
        <location evidence="1">Membrane</location>
        <topology evidence="1">Multi-pass membrane protein</topology>
    </subcellularLocation>
</comment>
<dbReference type="OrthoDB" id="1100386at2759"/>
<dbReference type="PANTHER" id="PTHR12011">
    <property type="entry name" value="ADHESION G-PROTEIN COUPLED RECEPTOR"/>
    <property type="match status" value="1"/>
</dbReference>
<dbReference type="InterPro" id="IPR017981">
    <property type="entry name" value="GPCR_2-like_7TM"/>
</dbReference>
<feature type="transmembrane region" description="Helical" evidence="5">
    <location>
        <begin position="239"/>
        <end position="259"/>
    </location>
</feature>
<dbReference type="EMBL" id="NEDP02005575">
    <property type="protein sequence ID" value="OWF37926.1"/>
    <property type="molecule type" value="Genomic_DNA"/>
</dbReference>
<evidence type="ECO:0000259" key="6">
    <source>
        <dbReference type="PROSITE" id="PS50261"/>
    </source>
</evidence>
<evidence type="ECO:0000256" key="5">
    <source>
        <dbReference type="SAM" id="Phobius"/>
    </source>
</evidence>
<proteinExistence type="predicted"/>
<dbReference type="Pfam" id="PF00002">
    <property type="entry name" value="7tm_2"/>
    <property type="match status" value="1"/>
</dbReference>